<evidence type="ECO:0000259" key="7">
    <source>
        <dbReference type="PROSITE" id="PS51918"/>
    </source>
</evidence>
<dbReference type="AlphaFoldDB" id="A0A1G2PM65"/>
<keyword evidence="2" id="KW-0949">S-adenosyl-L-methionine</keyword>
<accession>A0A1G2PM65</accession>
<dbReference type="InterPro" id="IPR023404">
    <property type="entry name" value="rSAM_horseshoe"/>
</dbReference>
<evidence type="ECO:0000259" key="6">
    <source>
        <dbReference type="PROSITE" id="PS51332"/>
    </source>
</evidence>
<gene>
    <name evidence="8" type="ORF">A2W59_02500</name>
</gene>
<keyword evidence="4" id="KW-0408">Iron</keyword>
<dbReference type="InterPro" id="IPR034466">
    <property type="entry name" value="Methyltransferase_Class_B"/>
</dbReference>
<feature type="domain" description="B12-binding" evidence="6">
    <location>
        <begin position="1"/>
        <end position="138"/>
    </location>
</feature>
<evidence type="ECO:0000256" key="5">
    <source>
        <dbReference type="ARBA" id="ARBA00023014"/>
    </source>
</evidence>
<organism evidence="8 9">
    <name type="scientific">Candidatus Terrybacteria bacterium RIFCSPHIGHO2_02_41_19</name>
    <dbReference type="NCBI Taxonomy" id="1802364"/>
    <lineage>
        <taxon>Bacteria</taxon>
        <taxon>Candidatus Terryibacteriota</taxon>
    </lineage>
</organism>
<proteinExistence type="predicted"/>
<evidence type="ECO:0000256" key="2">
    <source>
        <dbReference type="ARBA" id="ARBA00022691"/>
    </source>
</evidence>
<dbReference type="SUPFAM" id="SSF102114">
    <property type="entry name" value="Radical SAM enzymes"/>
    <property type="match status" value="1"/>
</dbReference>
<dbReference type="Pfam" id="PF04055">
    <property type="entry name" value="Radical_SAM"/>
    <property type="match status" value="1"/>
</dbReference>
<evidence type="ECO:0000256" key="3">
    <source>
        <dbReference type="ARBA" id="ARBA00022723"/>
    </source>
</evidence>
<dbReference type="InterPro" id="IPR006158">
    <property type="entry name" value="Cobalamin-bd"/>
</dbReference>
<reference evidence="8 9" key="1">
    <citation type="journal article" date="2016" name="Nat. Commun.">
        <title>Thousands of microbial genomes shed light on interconnected biogeochemical processes in an aquifer system.</title>
        <authorList>
            <person name="Anantharaman K."/>
            <person name="Brown C.T."/>
            <person name="Hug L.A."/>
            <person name="Sharon I."/>
            <person name="Castelle C.J."/>
            <person name="Probst A.J."/>
            <person name="Thomas B.C."/>
            <person name="Singh A."/>
            <person name="Wilkins M.J."/>
            <person name="Karaoz U."/>
            <person name="Brodie E.L."/>
            <person name="Williams K.H."/>
            <person name="Hubbard S.S."/>
            <person name="Banfield J.F."/>
        </authorList>
    </citation>
    <scope>NUCLEOTIDE SEQUENCE [LARGE SCALE GENOMIC DNA]</scope>
</reference>
<dbReference type="Gene3D" id="3.40.50.280">
    <property type="entry name" value="Cobalamin-binding domain"/>
    <property type="match status" value="1"/>
</dbReference>
<dbReference type="InterPro" id="IPR058240">
    <property type="entry name" value="rSAM_sf"/>
</dbReference>
<dbReference type="GO" id="GO:0051539">
    <property type="term" value="F:4 iron, 4 sulfur cluster binding"/>
    <property type="evidence" value="ECO:0007669"/>
    <property type="project" value="UniProtKB-KW"/>
</dbReference>
<evidence type="ECO:0000256" key="1">
    <source>
        <dbReference type="ARBA" id="ARBA00001966"/>
    </source>
</evidence>
<dbReference type="InterPro" id="IPR006638">
    <property type="entry name" value="Elp3/MiaA/NifB-like_rSAM"/>
</dbReference>
<feature type="domain" description="Radical SAM core" evidence="7">
    <location>
        <begin position="171"/>
        <end position="404"/>
    </location>
</feature>
<name>A0A1G2PM65_9BACT</name>
<dbReference type="SFLD" id="SFLDS00029">
    <property type="entry name" value="Radical_SAM"/>
    <property type="match status" value="1"/>
</dbReference>
<sequence>MSLGILKIAAVLEKAGIKVEVLDLSGINNFKDVVSDHARFSKASIWGFTATTPQLPSVANIIKVIKRIRPDIKTIIGGTHVTLVNAAYKREISHGVDGRAVQAMRKLEEMFDVLIAGDGEEAIFLACQPDVLKLIDADDTKSALFLDNARLNALPFPARHLVDVESYHYSIEGVPALSLISQLGCPFNCGFCGGRESSMLRKIRTRTPENIVEEMVHMYKTTGRRGFMFYDDELNVNKKMIELMELIFHNQKDLKTEWRLRGFIKSELFTDEQAEAMHKAGFRWILTGFESGSPRILKNINKKATREQNTHCVDIARKNGLKVKALMSIGHSGESIETIRDTEKWLLEVKPNDFDVTIITCYPGTPYYDQALPHNNKPNVWTYVSPKTGDKLHQIEVDYMEVSDYYKGKPDGGYKAYVFTDYISKEKLVSERDRIENNVRRILNIPFNPNNQAVRYEHSMGQSGICIPSNILRVTQP</sequence>
<dbReference type="GO" id="GO:0031419">
    <property type="term" value="F:cobalamin binding"/>
    <property type="evidence" value="ECO:0007669"/>
    <property type="project" value="InterPro"/>
</dbReference>
<dbReference type="EMBL" id="MHSU01000033">
    <property type="protein sequence ID" value="OHA49397.1"/>
    <property type="molecule type" value="Genomic_DNA"/>
</dbReference>
<dbReference type="InterPro" id="IPR051198">
    <property type="entry name" value="BchE-like"/>
</dbReference>
<dbReference type="SFLD" id="SFLDG01082">
    <property type="entry name" value="B12-binding_domain_containing"/>
    <property type="match status" value="1"/>
</dbReference>
<evidence type="ECO:0000313" key="9">
    <source>
        <dbReference type="Proteomes" id="UP000178646"/>
    </source>
</evidence>
<dbReference type="SMART" id="SM00729">
    <property type="entry name" value="Elp3"/>
    <property type="match status" value="1"/>
</dbReference>
<dbReference type="Gene3D" id="3.80.30.20">
    <property type="entry name" value="tm_1862 like domain"/>
    <property type="match status" value="1"/>
</dbReference>
<keyword evidence="3" id="KW-0479">Metal-binding</keyword>
<dbReference type="Pfam" id="PF02310">
    <property type="entry name" value="B12-binding"/>
    <property type="match status" value="1"/>
</dbReference>
<comment type="cofactor">
    <cofactor evidence="1">
        <name>[4Fe-4S] cluster</name>
        <dbReference type="ChEBI" id="CHEBI:49883"/>
    </cofactor>
</comment>
<dbReference type="PANTHER" id="PTHR43409">
    <property type="entry name" value="ANAEROBIC MAGNESIUM-PROTOPORPHYRIN IX MONOMETHYL ESTER CYCLASE-RELATED"/>
    <property type="match status" value="1"/>
</dbReference>
<dbReference type="InterPro" id="IPR007197">
    <property type="entry name" value="rSAM"/>
</dbReference>
<dbReference type="PROSITE" id="PS51918">
    <property type="entry name" value="RADICAL_SAM"/>
    <property type="match status" value="1"/>
</dbReference>
<dbReference type="Proteomes" id="UP000178646">
    <property type="component" value="Unassembled WGS sequence"/>
</dbReference>
<dbReference type="GO" id="GO:0003824">
    <property type="term" value="F:catalytic activity"/>
    <property type="evidence" value="ECO:0007669"/>
    <property type="project" value="InterPro"/>
</dbReference>
<dbReference type="SFLD" id="SFLDG01123">
    <property type="entry name" value="methyltransferase_(Class_B)"/>
    <property type="match status" value="1"/>
</dbReference>
<comment type="caution">
    <text evidence="8">The sequence shown here is derived from an EMBL/GenBank/DDBJ whole genome shotgun (WGS) entry which is preliminary data.</text>
</comment>
<dbReference type="GO" id="GO:0046872">
    <property type="term" value="F:metal ion binding"/>
    <property type="evidence" value="ECO:0007669"/>
    <property type="project" value="UniProtKB-KW"/>
</dbReference>
<dbReference type="PROSITE" id="PS51332">
    <property type="entry name" value="B12_BINDING"/>
    <property type="match status" value="1"/>
</dbReference>
<dbReference type="CDD" id="cd01335">
    <property type="entry name" value="Radical_SAM"/>
    <property type="match status" value="1"/>
</dbReference>
<evidence type="ECO:0000313" key="8">
    <source>
        <dbReference type="EMBL" id="OHA49397.1"/>
    </source>
</evidence>
<evidence type="ECO:0000256" key="4">
    <source>
        <dbReference type="ARBA" id="ARBA00023004"/>
    </source>
</evidence>
<protein>
    <submittedName>
        <fullName evidence="8">Uncharacterized protein</fullName>
    </submittedName>
</protein>
<keyword evidence="5" id="KW-0411">Iron-sulfur</keyword>